<dbReference type="SMART" id="SM00267">
    <property type="entry name" value="GGDEF"/>
    <property type="match status" value="1"/>
</dbReference>
<dbReference type="PANTHER" id="PTHR45138">
    <property type="entry name" value="REGULATORY COMPONENTS OF SENSORY TRANSDUCTION SYSTEM"/>
    <property type="match status" value="1"/>
</dbReference>
<gene>
    <name evidence="5" type="ORF">DEP91_11310</name>
</gene>
<dbReference type="PROSITE" id="PS50887">
    <property type="entry name" value="GGDEF"/>
    <property type="match status" value="1"/>
</dbReference>
<keyword evidence="3" id="KW-1133">Transmembrane helix</keyword>
<keyword evidence="3" id="KW-0472">Membrane</keyword>
<evidence type="ECO:0000313" key="6">
    <source>
        <dbReference type="Proteomes" id="UP000262699"/>
    </source>
</evidence>
<feature type="domain" description="GGDEF" evidence="4">
    <location>
        <begin position="252"/>
        <end position="380"/>
    </location>
</feature>
<proteinExistence type="predicted"/>
<comment type="caution">
    <text evidence="5">The sequence shown here is derived from an EMBL/GenBank/DDBJ whole genome shotgun (WGS) entry which is preliminary data.</text>
</comment>
<dbReference type="PANTHER" id="PTHR45138:SF9">
    <property type="entry name" value="DIGUANYLATE CYCLASE DGCM-RELATED"/>
    <property type="match status" value="1"/>
</dbReference>
<feature type="transmembrane region" description="Helical" evidence="3">
    <location>
        <begin position="151"/>
        <end position="175"/>
    </location>
</feature>
<dbReference type="GO" id="GO:0005886">
    <property type="term" value="C:plasma membrane"/>
    <property type="evidence" value="ECO:0007669"/>
    <property type="project" value="TreeGrafter"/>
</dbReference>
<dbReference type="GO" id="GO:0052621">
    <property type="term" value="F:diguanylate cyclase activity"/>
    <property type="evidence" value="ECO:0007669"/>
    <property type="project" value="UniProtKB-EC"/>
</dbReference>
<dbReference type="FunFam" id="3.30.70.270:FF:000001">
    <property type="entry name" value="Diguanylate cyclase domain protein"/>
    <property type="match status" value="1"/>
</dbReference>
<dbReference type="SUPFAM" id="SSF55073">
    <property type="entry name" value="Nucleotide cyclase"/>
    <property type="match status" value="1"/>
</dbReference>
<feature type="transmembrane region" description="Helical" evidence="3">
    <location>
        <begin position="6"/>
        <end position="27"/>
    </location>
</feature>
<keyword evidence="3" id="KW-0812">Transmembrane</keyword>
<feature type="transmembrane region" description="Helical" evidence="3">
    <location>
        <begin position="122"/>
        <end position="139"/>
    </location>
</feature>
<reference evidence="5 6" key="1">
    <citation type="journal article" date="2018" name="Nat. Biotechnol.">
        <title>A standardized bacterial taxonomy based on genome phylogeny substantially revises the tree of life.</title>
        <authorList>
            <person name="Parks D.H."/>
            <person name="Chuvochina M."/>
            <person name="Waite D.W."/>
            <person name="Rinke C."/>
            <person name="Skarshewski A."/>
            <person name="Chaumeil P.A."/>
            <person name="Hugenholtz P."/>
        </authorList>
    </citation>
    <scope>NUCLEOTIDE SEQUENCE [LARGE SCALE GENOMIC DNA]</scope>
    <source>
        <strain evidence="5">UBA9015</strain>
    </source>
</reference>
<evidence type="ECO:0000256" key="3">
    <source>
        <dbReference type="SAM" id="Phobius"/>
    </source>
</evidence>
<evidence type="ECO:0000313" key="5">
    <source>
        <dbReference type="EMBL" id="HCB76738.1"/>
    </source>
</evidence>
<evidence type="ECO:0000259" key="4">
    <source>
        <dbReference type="PROSITE" id="PS50887"/>
    </source>
</evidence>
<dbReference type="InterPro" id="IPR029787">
    <property type="entry name" value="Nucleotide_cyclase"/>
</dbReference>
<feature type="transmembrane region" description="Helical" evidence="3">
    <location>
        <begin position="95"/>
        <end position="110"/>
    </location>
</feature>
<dbReference type="InterPro" id="IPR043128">
    <property type="entry name" value="Rev_trsase/Diguanyl_cyclase"/>
</dbReference>
<dbReference type="InterPro" id="IPR050469">
    <property type="entry name" value="Diguanylate_Cyclase"/>
</dbReference>
<dbReference type="EMBL" id="DOYJ01000315">
    <property type="protein sequence ID" value="HCB76738.1"/>
    <property type="molecule type" value="Genomic_DNA"/>
</dbReference>
<name>A0A3D0WFE3_9SPHN</name>
<dbReference type="NCBIfam" id="TIGR00254">
    <property type="entry name" value="GGDEF"/>
    <property type="match status" value="1"/>
</dbReference>
<evidence type="ECO:0000256" key="1">
    <source>
        <dbReference type="ARBA" id="ARBA00012528"/>
    </source>
</evidence>
<evidence type="ECO:0000256" key="2">
    <source>
        <dbReference type="ARBA" id="ARBA00034247"/>
    </source>
</evidence>
<feature type="transmembrane region" description="Helical" evidence="3">
    <location>
        <begin position="39"/>
        <end position="57"/>
    </location>
</feature>
<dbReference type="EC" id="2.7.7.65" evidence="1"/>
<accession>A0A3D0WFE3</accession>
<dbReference type="GO" id="GO:1902201">
    <property type="term" value="P:negative regulation of bacterial-type flagellum-dependent cell motility"/>
    <property type="evidence" value="ECO:0007669"/>
    <property type="project" value="TreeGrafter"/>
</dbReference>
<organism evidence="5 6">
    <name type="scientific">Sphingomonas bacterium</name>
    <dbReference type="NCBI Taxonomy" id="1895847"/>
    <lineage>
        <taxon>Bacteria</taxon>
        <taxon>Pseudomonadati</taxon>
        <taxon>Pseudomonadota</taxon>
        <taxon>Alphaproteobacteria</taxon>
        <taxon>Sphingomonadales</taxon>
        <taxon>Sphingomonadaceae</taxon>
        <taxon>Sphingomonas</taxon>
    </lineage>
</organism>
<dbReference type="CDD" id="cd01949">
    <property type="entry name" value="GGDEF"/>
    <property type="match status" value="1"/>
</dbReference>
<dbReference type="Proteomes" id="UP000262699">
    <property type="component" value="Unassembled WGS sequence"/>
</dbReference>
<dbReference type="GO" id="GO:0043709">
    <property type="term" value="P:cell adhesion involved in single-species biofilm formation"/>
    <property type="evidence" value="ECO:0007669"/>
    <property type="project" value="TreeGrafter"/>
</dbReference>
<dbReference type="Pfam" id="PF00990">
    <property type="entry name" value="GGDEF"/>
    <property type="match status" value="1"/>
</dbReference>
<feature type="transmembrane region" description="Helical" evidence="3">
    <location>
        <begin position="187"/>
        <end position="210"/>
    </location>
</feature>
<protein>
    <recommendedName>
        <fullName evidence="1">diguanylate cyclase</fullName>
        <ecNumber evidence="1">2.7.7.65</ecNumber>
    </recommendedName>
</protein>
<comment type="catalytic activity">
    <reaction evidence="2">
        <text>2 GTP = 3',3'-c-di-GMP + 2 diphosphate</text>
        <dbReference type="Rhea" id="RHEA:24898"/>
        <dbReference type="ChEBI" id="CHEBI:33019"/>
        <dbReference type="ChEBI" id="CHEBI:37565"/>
        <dbReference type="ChEBI" id="CHEBI:58805"/>
        <dbReference type="EC" id="2.7.7.65"/>
    </reaction>
</comment>
<dbReference type="InterPro" id="IPR000160">
    <property type="entry name" value="GGDEF_dom"/>
</dbReference>
<feature type="transmembrane region" description="Helical" evidence="3">
    <location>
        <begin position="63"/>
        <end position="83"/>
    </location>
</feature>
<sequence length="395" mass="42061">MEVGAFGLAANVGVALLFALSFAAIAITDPGERAARRFAVAYLIGMMTPICELLVSYTGYPAFFSILGYASFLAATLLSAHCIARFNHRHSPHRLLALMFVGGMIVRLAIHDGPRNWLPYELAYQAPFALAMLVSAWSASQARPRRLLTTVLTVDLTVMAIHFPLKALAAVWLGSGETERDYVASNYAVLSQASTGLLLTSVGLILLLLVHEASVLRSRSEANSDPLTGLDNRRGLFARLAPILADADRDGMPVQVVLFDLDAFKAINDRFGHAEGDRVIAGFGAILRAHLPEGAVAARMGGEEFAVMVPGITLDSGWRLAERIRHAAERAGGSGIAFTVSGGVATRAPGMAIEPVLARADAALYGAKAQGRNRVVRASTEPERAAAIMTLDRTG</sequence>
<dbReference type="AlphaFoldDB" id="A0A3D0WFE3"/>
<dbReference type="Gene3D" id="3.30.70.270">
    <property type="match status" value="1"/>
</dbReference>